<protein>
    <recommendedName>
        <fullName evidence="6">DUF202 domain-containing protein</fullName>
    </recommendedName>
</protein>
<feature type="domain" description="DUF202" evidence="6">
    <location>
        <begin position="8"/>
        <end position="70"/>
    </location>
</feature>
<feature type="transmembrane region" description="Helical" evidence="5">
    <location>
        <begin position="43"/>
        <end position="61"/>
    </location>
</feature>
<evidence type="ECO:0000256" key="1">
    <source>
        <dbReference type="ARBA" id="ARBA00004127"/>
    </source>
</evidence>
<evidence type="ECO:0000259" key="6">
    <source>
        <dbReference type="Pfam" id="PF02656"/>
    </source>
</evidence>
<proteinExistence type="predicted"/>
<evidence type="ECO:0000313" key="7">
    <source>
        <dbReference type="EMBL" id="SDM01341.1"/>
    </source>
</evidence>
<name>A0A1G9PSA5_9CORY</name>
<keyword evidence="3 5" id="KW-1133">Transmembrane helix</keyword>
<reference evidence="8" key="1">
    <citation type="submission" date="2016-10" db="EMBL/GenBank/DDBJ databases">
        <authorList>
            <person name="Varghese N."/>
            <person name="Submissions S."/>
        </authorList>
    </citation>
    <scope>NUCLEOTIDE SEQUENCE [LARGE SCALE GENOMIC DNA]</scope>
    <source>
        <strain evidence="8">DSM 20632</strain>
    </source>
</reference>
<keyword evidence="8" id="KW-1185">Reference proteome</keyword>
<dbReference type="AlphaFoldDB" id="A0A1G9PSA5"/>
<evidence type="ECO:0000256" key="5">
    <source>
        <dbReference type="SAM" id="Phobius"/>
    </source>
</evidence>
<dbReference type="STRING" id="38302.SAMN04488535_1567"/>
<dbReference type="InterPro" id="IPR003807">
    <property type="entry name" value="DUF202"/>
</dbReference>
<comment type="subcellular location">
    <subcellularLocation>
        <location evidence="1">Endomembrane system</location>
        <topology evidence="1">Multi-pass membrane protein</topology>
    </subcellularLocation>
</comment>
<dbReference type="Proteomes" id="UP000199350">
    <property type="component" value="Chromosome I"/>
</dbReference>
<sequence>MSIPLSDAGLQPERTAMSWTRTALAMMVCSMTLLRWSGAYPDVVFPVIILLAVVALALIFLNRRIYRDQASELAHEHAVPNLAGVALVTAMLLLLGAIGLALLLVVP</sequence>
<evidence type="ECO:0000256" key="3">
    <source>
        <dbReference type="ARBA" id="ARBA00022989"/>
    </source>
</evidence>
<keyword evidence="4 5" id="KW-0472">Membrane</keyword>
<dbReference type="GO" id="GO:0012505">
    <property type="term" value="C:endomembrane system"/>
    <property type="evidence" value="ECO:0007669"/>
    <property type="project" value="UniProtKB-SubCell"/>
</dbReference>
<feature type="transmembrane region" description="Helical" evidence="5">
    <location>
        <begin position="82"/>
        <end position="106"/>
    </location>
</feature>
<evidence type="ECO:0000256" key="2">
    <source>
        <dbReference type="ARBA" id="ARBA00022692"/>
    </source>
</evidence>
<keyword evidence="2 5" id="KW-0812">Transmembrane</keyword>
<organism evidence="7 8">
    <name type="scientific">Corynebacterium mycetoides</name>
    <dbReference type="NCBI Taxonomy" id="38302"/>
    <lineage>
        <taxon>Bacteria</taxon>
        <taxon>Bacillati</taxon>
        <taxon>Actinomycetota</taxon>
        <taxon>Actinomycetes</taxon>
        <taxon>Mycobacteriales</taxon>
        <taxon>Corynebacteriaceae</taxon>
        <taxon>Corynebacterium</taxon>
    </lineage>
</organism>
<evidence type="ECO:0000313" key="8">
    <source>
        <dbReference type="Proteomes" id="UP000199350"/>
    </source>
</evidence>
<dbReference type="EMBL" id="LT629700">
    <property type="protein sequence ID" value="SDM01341.1"/>
    <property type="molecule type" value="Genomic_DNA"/>
</dbReference>
<dbReference type="OrthoDB" id="3701077at2"/>
<dbReference type="Pfam" id="PF02656">
    <property type="entry name" value="DUF202"/>
    <property type="match status" value="1"/>
</dbReference>
<evidence type="ECO:0000256" key="4">
    <source>
        <dbReference type="ARBA" id="ARBA00023136"/>
    </source>
</evidence>
<dbReference type="RefSeq" id="WP_092150886.1">
    <property type="nucleotide sequence ID" value="NZ_LT629700.1"/>
</dbReference>
<accession>A0A1G9PSA5</accession>
<gene>
    <name evidence="7" type="ORF">SAMN04488535_1567</name>
</gene>